<organism evidence="3">
    <name type="scientific">Stegastes partitus</name>
    <name type="common">bicolor damselfish</name>
    <dbReference type="NCBI Taxonomy" id="144197"/>
    <lineage>
        <taxon>Eukaryota</taxon>
        <taxon>Metazoa</taxon>
        <taxon>Chordata</taxon>
        <taxon>Craniata</taxon>
        <taxon>Vertebrata</taxon>
        <taxon>Euteleostomi</taxon>
        <taxon>Actinopterygii</taxon>
        <taxon>Neopterygii</taxon>
        <taxon>Teleostei</taxon>
        <taxon>Neoteleostei</taxon>
        <taxon>Acanthomorphata</taxon>
        <taxon>Ovalentaria</taxon>
        <taxon>Pomacentridae</taxon>
        <taxon>Stegastes</taxon>
    </lineage>
</organism>
<dbReference type="GeneTree" id="ENSGT00730000110872"/>
<evidence type="ECO:0000256" key="1">
    <source>
        <dbReference type="PROSITE-ProRule" id="PRU00176"/>
    </source>
</evidence>
<feature type="domain" description="RRM" evidence="2">
    <location>
        <begin position="6"/>
        <end position="86"/>
    </location>
</feature>
<accession>A0A3B5AVJ0</accession>
<keyword evidence="1" id="KW-0694">RNA-binding</keyword>
<proteinExistence type="predicted"/>
<dbReference type="Pfam" id="PF00076">
    <property type="entry name" value="RRM_1"/>
    <property type="match status" value="1"/>
</dbReference>
<dbReference type="PROSITE" id="PS50102">
    <property type="entry name" value="RRM"/>
    <property type="match status" value="1"/>
</dbReference>
<dbReference type="SMART" id="SM00360">
    <property type="entry name" value="RRM"/>
    <property type="match status" value="1"/>
</dbReference>
<dbReference type="FunFam" id="3.30.70.330:FF:000084">
    <property type="entry name" value="Serine/arginine-rich splicing factor 11 isoform 1"/>
    <property type="match status" value="1"/>
</dbReference>
<dbReference type="GO" id="GO:0003723">
    <property type="term" value="F:RNA binding"/>
    <property type="evidence" value="ECO:0007669"/>
    <property type="project" value="UniProtKB-UniRule"/>
</dbReference>
<dbReference type="InterPro" id="IPR035979">
    <property type="entry name" value="RBD_domain_sf"/>
</dbReference>
<reference evidence="3" key="1">
    <citation type="submission" date="2023-09" db="UniProtKB">
        <authorList>
            <consortium name="Ensembl"/>
        </authorList>
    </citation>
    <scope>IDENTIFICATION</scope>
</reference>
<dbReference type="Gene3D" id="3.30.70.330">
    <property type="match status" value="1"/>
</dbReference>
<name>A0A3B5AVJ0_9TELE</name>
<dbReference type="Ensembl" id="ENSSPAT00000022170.1">
    <property type="protein sequence ID" value="ENSSPAP00000021824.1"/>
    <property type="gene ID" value="ENSSPAG00000016483.1"/>
</dbReference>
<dbReference type="PANTHER" id="PTHR32343:SF6">
    <property type="entry name" value="SERINE_ARGININE-RICH SPLICING FACTOR 11"/>
    <property type="match status" value="1"/>
</dbReference>
<dbReference type="InterPro" id="IPR000504">
    <property type="entry name" value="RRM_dom"/>
</dbReference>
<dbReference type="GO" id="GO:0005654">
    <property type="term" value="C:nucleoplasm"/>
    <property type="evidence" value="ECO:0007669"/>
    <property type="project" value="TreeGrafter"/>
</dbReference>
<evidence type="ECO:0000259" key="2">
    <source>
        <dbReference type="PROSITE" id="PS50102"/>
    </source>
</evidence>
<dbReference type="PANTHER" id="PTHR32343">
    <property type="entry name" value="SERINE/ARGININE-RICH SPLICING FACTOR"/>
    <property type="match status" value="1"/>
</dbReference>
<protein>
    <submittedName>
        <fullName evidence="3">Serine/arginine-rich splicing factor 11-like</fullName>
    </submittedName>
</protein>
<dbReference type="InterPro" id="IPR012677">
    <property type="entry name" value="Nucleotide-bd_a/b_plait_sf"/>
</dbReference>
<dbReference type="SUPFAM" id="SSF54928">
    <property type="entry name" value="RNA-binding domain, RBD"/>
    <property type="match status" value="1"/>
</dbReference>
<dbReference type="AlphaFoldDB" id="A0A3B5AVJ0"/>
<evidence type="ECO:0000313" key="3">
    <source>
        <dbReference type="Ensembl" id="ENSSPAP00000021824.1"/>
    </source>
</evidence>
<sequence>MNYTTKVVQVTNVSPSTTSEQMRTLFGFLGTIEELKLFPPDDSPMPVTSRVCFVKFQEPESVGVSQHLTNTVFVDRALIVVPFAEGFEHSPAVGAADTSKFRMKKAKAAPSLMAESGPLPANRGL</sequence>